<accession>A0A4Y2SFL5</accession>
<evidence type="ECO:0000313" key="3">
    <source>
        <dbReference type="Proteomes" id="UP000499080"/>
    </source>
</evidence>
<dbReference type="AlphaFoldDB" id="A0A4Y2SFL5"/>
<organism evidence="1 3">
    <name type="scientific">Araneus ventricosus</name>
    <name type="common">Orbweaver spider</name>
    <name type="synonym">Epeira ventricosa</name>
    <dbReference type="NCBI Taxonomy" id="182803"/>
    <lineage>
        <taxon>Eukaryota</taxon>
        <taxon>Metazoa</taxon>
        <taxon>Ecdysozoa</taxon>
        <taxon>Arthropoda</taxon>
        <taxon>Chelicerata</taxon>
        <taxon>Arachnida</taxon>
        <taxon>Araneae</taxon>
        <taxon>Araneomorphae</taxon>
        <taxon>Entelegynae</taxon>
        <taxon>Araneoidea</taxon>
        <taxon>Araneidae</taxon>
        <taxon>Araneus</taxon>
    </lineage>
</organism>
<comment type="caution">
    <text evidence="1">The sequence shown here is derived from an EMBL/GenBank/DDBJ whole genome shotgun (WGS) entry which is preliminary data.</text>
</comment>
<keyword evidence="3" id="KW-1185">Reference proteome</keyword>
<evidence type="ECO:0000313" key="1">
    <source>
        <dbReference type="EMBL" id="GBN86059.1"/>
    </source>
</evidence>
<evidence type="ECO:0000313" key="2">
    <source>
        <dbReference type="EMBL" id="GBO38031.1"/>
    </source>
</evidence>
<sequence>MNLMSYHIHNCFISNAICVRWRIITPQDSLWSSLRKNTHRNGNLRLIENASRRDESEVKGERASKGQHTERILLCDVDTAALLFVGVVEA</sequence>
<dbReference type="Proteomes" id="UP000499080">
    <property type="component" value="Unassembled WGS sequence"/>
</dbReference>
<reference evidence="1 3" key="1">
    <citation type="journal article" date="2019" name="Sci. Rep.">
        <title>Orb-weaving spider Araneus ventricosus genome elucidates the spidroin gene catalogue.</title>
        <authorList>
            <person name="Kono N."/>
            <person name="Nakamura H."/>
            <person name="Ohtoshi R."/>
            <person name="Moran D.A.P."/>
            <person name="Shinohara A."/>
            <person name="Yoshida Y."/>
            <person name="Fujiwara M."/>
            <person name="Mori M."/>
            <person name="Tomita M."/>
            <person name="Arakawa K."/>
        </authorList>
    </citation>
    <scope>NUCLEOTIDE SEQUENCE [LARGE SCALE GENOMIC DNA]</scope>
</reference>
<proteinExistence type="predicted"/>
<dbReference type="EMBL" id="BGPR01021092">
    <property type="protein sequence ID" value="GBN86059.1"/>
    <property type="molecule type" value="Genomic_DNA"/>
</dbReference>
<dbReference type="EMBL" id="BGPR01062635">
    <property type="protein sequence ID" value="GBO38031.1"/>
    <property type="molecule type" value="Genomic_DNA"/>
</dbReference>
<name>A0A4Y2SFL5_ARAVE</name>
<gene>
    <name evidence="2" type="ORF">AVEN_102837_1</name>
    <name evidence="1" type="ORF">AVEN_269384_1</name>
</gene>
<protein>
    <submittedName>
        <fullName evidence="1">Uncharacterized protein</fullName>
    </submittedName>
</protein>